<evidence type="ECO:0000313" key="3">
    <source>
        <dbReference type="Proteomes" id="UP001172457"/>
    </source>
</evidence>
<feature type="compositionally biased region" description="Basic and acidic residues" evidence="1">
    <location>
        <begin position="56"/>
        <end position="67"/>
    </location>
</feature>
<organism evidence="2 3">
    <name type="scientific">Centaurea solstitialis</name>
    <name type="common">yellow star-thistle</name>
    <dbReference type="NCBI Taxonomy" id="347529"/>
    <lineage>
        <taxon>Eukaryota</taxon>
        <taxon>Viridiplantae</taxon>
        <taxon>Streptophyta</taxon>
        <taxon>Embryophyta</taxon>
        <taxon>Tracheophyta</taxon>
        <taxon>Spermatophyta</taxon>
        <taxon>Magnoliopsida</taxon>
        <taxon>eudicotyledons</taxon>
        <taxon>Gunneridae</taxon>
        <taxon>Pentapetalae</taxon>
        <taxon>asterids</taxon>
        <taxon>campanulids</taxon>
        <taxon>Asterales</taxon>
        <taxon>Asteraceae</taxon>
        <taxon>Carduoideae</taxon>
        <taxon>Cardueae</taxon>
        <taxon>Centaureinae</taxon>
        <taxon>Centaurea</taxon>
    </lineage>
</organism>
<evidence type="ECO:0000256" key="1">
    <source>
        <dbReference type="SAM" id="MobiDB-lite"/>
    </source>
</evidence>
<dbReference type="Proteomes" id="UP001172457">
    <property type="component" value="Chromosome 7"/>
</dbReference>
<name>A0AA38SV98_9ASTR</name>
<gene>
    <name evidence="2" type="ORF">OSB04_029027</name>
</gene>
<dbReference type="AlphaFoldDB" id="A0AA38SV98"/>
<proteinExistence type="predicted"/>
<keyword evidence="3" id="KW-1185">Reference proteome</keyword>
<protein>
    <submittedName>
        <fullName evidence="2">Uncharacterized protein</fullName>
    </submittedName>
</protein>
<dbReference type="EMBL" id="JARYMX010000007">
    <property type="protein sequence ID" value="KAJ9542521.1"/>
    <property type="molecule type" value="Genomic_DNA"/>
</dbReference>
<sequence length="67" mass="7310">MATNMSKFQQETEANIKDLQATVGQLVNKGKLPSQTETNPKAQVNAITLQSGMEVRGNESEKDESQS</sequence>
<comment type="caution">
    <text evidence="2">The sequence shown here is derived from an EMBL/GenBank/DDBJ whole genome shotgun (WGS) entry which is preliminary data.</text>
</comment>
<accession>A0AA38SV98</accession>
<feature type="region of interest" description="Disordered" evidence="1">
    <location>
        <begin position="48"/>
        <end position="67"/>
    </location>
</feature>
<evidence type="ECO:0000313" key="2">
    <source>
        <dbReference type="EMBL" id="KAJ9542521.1"/>
    </source>
</evidence>
<reference evidence="2" key="1">
    <citation type="submission" date="2023-03" db="EMBL/GenBank/DDBJ databases">
        <title>Chromosome-scale reference genome and RAD-based genetic map of yellow starthistle (Centaurea solstitialis) reveal putative structural variation and QTLs associated with invader traits.</title>
        <authorList>
            <person name="Reatini B."/>
            <person name="Cang F.A."/>
            <person name="Jiang Q."/>
            <person name="Mckibben M.T.W."/>
            <person name="Barker M.S."/>
            <person name="Rieseberg L.H."/>
            <person name="Dlugosch K.M."/>
        </authorList>
    </citation>
    <scope>NUCLEOTIDE SEQUENCE</scope>
    <source>
        <strain evidence="2">CAN-66</strain>
        <tissue evidence="2">Leaf</tissue>
    </source>
</reference>